<dbReference type="AlphaFoldDB" id="A0AAV7LQ77"/>
<protein>
    <recommendedName>
        <fullName evidence="1">Reverse transcriptase domain-containing protein</fullName>
    </recommendedName>
</protein>
<organism evidence="2 3">
    <name type="scientific">Pleurodeles waltl</name>
    <name type="common">Iberian ribbed newt</name>
    <dbReference type="NCBI Taxonomy" id="8319"/>
    <lineage>
        <taxon>Eukaryota</taxon>
        <taxon>Metazoa</taxon>
        <taxon>Chordata</taxon>
        <taxon>Craniata</taxon>
        <taxon>Vertebrata</taxon>
        <taxon>Euteleostomi</taxon>
        <taxon>Amphibia</taxon>
        <taxon>Batrachia</taxon>
        <taxon>Caudata</taxon>
        <taxon>Salamandroidea</taxon>
        <taxon>Salamandridae</taxon>
        <taxon>Pleurodelinae</taxon>
        <taxon>Pleurodeles</taxon>
    </lineage>
</organism>
<evidence type="ECO:0000313" key="3">
    <source>
        <dbReference type="Proteomes" id="UP001066276"/>
    </source>
</evidence>
<dbReference type="SUPFAM" id="SSF56672">
    <property type="entry name" value="DNA/RNA polymerases"/>
    <property type="match status" value="1"/>
</dbReference>
<name>A0AAV7LQ77_PLEWA</name>
<keyword evidence="3" id="KW-1185">Reference proteome</keyword>
<gene>
    <name evidence="2" type="ORF">NDU88_004191</name>
</gene>
<dbReference type="PANTHER" id="PTHR31635">
    <property type="entry name" value="REVERSE TRANSCRIPTASE DOMAIN-CONTAINING PROTEIN-RELATED"/>
    <property type="match status" value="1"/>
</dbReference>
<proteinExistence type="predicted"/>
<evidence type="ECO:0000313" key="2">
    <source>
        <dbReference type="EMBL" id="KAJ1091063.1"/>
    </source>
</evidence>
<dbReference type="CDD" id="cd01650">
    <property type="entry name" value="RT_nLTR_like"/>
    <property type="match status" value="1"/>
</dbReference>
<reference evidence="2" key="1">
    <citation type="journal article" date="2022" name="bioRxiv">
        <title>Sequencing and chromosome-scale assembly of the giantPleurodeles waltlgenome.</title>
        <authorList>
            <person name="Brown T."/>
            <person name="Elewa A."/>
            <person name="Iarovenko S."/>
            <person name="Subramanian E."/>
            <person name="Araus A.J."/>
            <person name="Petzold A."/>
            <person name="Susuki M."/>
            <person name="Suzuki K.-i.T."/>
            <person name="Hayashi T."/>
            <person name="Toyoda A."/>
            <person name="Oliveira C."/>
            <person name="Osipova E."/>
            <person name="Leigh N.D."/>
            <person name="Simon A."/>
            <person name="Yun M.H."/>
        </authorList>
    </citation>
    <scope>NUCLEOTIDE SEQUENCE</scope>
    <source>
        <strain evidence="2">20211129_DDA</strain>
        <tissue evidence="2">Liver</tissue>
    </source>
</reference>
<dbReference type="PROSITE" id="PS50878">
    <property type="entry name" value="RT_POL"/>
    <property type="match status" value="1"/>
</dbReference>
<comment type="caution">
    <text evidence="2">The sequence shown here is derived from an EMBL/GenBank/DDBJ whole genome shotgun (WGS) entry which is preliminary data.</text>
</comment>
<accession>A0AAV7LQ77</accession>
<dbReference type="PANTHER" id="PTHR31635:SF196">
    <property type="entry name" value="REVERSE TRANSCRIPTASE DOMAIN-CONTAINING PROTEIN-RELATED"/>
    <property type="match status" value="1"/>
</dbReference>
<dbReference type="Pfam" id="PF00078">
    <property type="entry name" value="RVT_1"/>
    <property type="match status" value="1"/>
</dbReference>
<dbReference type="InterPro" id="IPR043502">
    <property type="entry name" value="DNA/RNA_pol_sf"/>
</dbReference>
<dbReference type="InterPro" id="IPR000477">
    <property type="entry name" value="RT_dom"/>
</dbReference>
<sequence>MLAWLLREDRPQAPIGAIRVGMCEMATTQVEINETFRNYYSNLYTKRTSCTATQIEAFLADSLLPQLPQTDRDGIETPITIEEIELALAQLPRNKALGADGLPSEYYKAYLPSLKSHLLGVFQEAWTKESLPISQREAMIVVLPKQGRDHTDVKSYRPLSLLNTDCKILGKILANRLAPLMHLLIHVDQNGFIPKRNTFLNIRRLLSIIGDTPKNAQEEMVLSLDIEKAFDTLEWDFLMACMGIGPNYIRWVRTLYSNPSARVKSGGVISDSFPISRGTRQGCPLSPLLFAIAMEPLAAKIRLMEREWGIIRNGLYHTISLYADDALIYIRNGCAAIPPVISLLAEFGGLSGLVVNWEKSCVFPLAGRASNNQDPPEVGHLKWCPTTFKYLGINIYHATENLRDGNLGKALTSIKGSLQFWNKLPLSPPGKVAIANMLILPRLLYYFVALPITIPKSFWGNLNTALLRLIWGGGRARVALTTLQCPLDNGGLGTPNFERYYAAAQLQWVQYWIHRPEQAEPMSLEPRRNGTPLVNWLTSKPHKVVLVNPLLATAHACWAKYVQKGADKLPYSPHIPLNYLLAGTAAGMQAVKLWSEAGIQTVGDCFEDGKLMTFEALQALTEINPGQFLTYHAVCHEIRKIWGIGTSEPETSPVLHQLLQHSDQTKIISNLYRILNKTPEVQAGKAWGRWNAVLPTPLPLKDWPKALSHIRGVSRNPRFRYTQFNYTHQTYLSPARIKRMFPDSVPICPRCKTPSAPFYHMVWNCPNIQTVWEEVVGEVSRLMGLALSADPESCLLGLRKRPKKQRHLHKFIDLAFLMYKRLIAMHWKAPKAPDLKSWYSLIIRGARTEYQVLKRMVREGRQHTGCSTWEDLVTKLEAKNDEMPP</sequence>
<feature type="domain" description="Reverse transcriptase" evidence="1">
    <location>
        <begin position="124"/>
        <end position="395"/>
    </location>
</feature>
<evidence type="ECO:0000259" key="1">
    <source>
        <dbReference type="PROSITE" id="PS50878"/>
    </source>
</evidence>
<dbReference type="EMBL" id="JANPWB010000015">
    <property type="protein sequence ID" value="KAJ1091063.1"/>
    <property type="molecule type" value="Genomic_DNA"/>
</dbReference>
<dbReference type="Proteomes" id="UP001066276">
    <property type="component" value="Chromosome 11"/>
</dbReference>